<feature type="compositionally biased region" description="Basic and acidic residues" evidence="5">
    <location>
        <begin position="374"/>
        <end position="399"/>
    </location>
</feature>
<dbReference type="PANTHER" id="PTHR10272:SF0">
    <property type="entry name" value="PLATELET-ACTIVATING FACTOR ACETYLHYDROLASE"/>
    <property type="match status" value="1"/>
</dbReference>
<evidence type="ECO:0000256" key="3">
    <source>
        <dbReference type="ARBA" id="ARBA00022963"/>
    </source>
</evidence>
<gene>
    <name evidence="6" type="ORF">CcaverHIS019_0608550</name>
</gene>
<dbReference type="Gene3D" id="3.40.50.1820">
    <property type="entry name" value="alpha/beta hydrolase"/>
    <property type="match status" value="1"/>
</dbReference>
<dbReference type="PANTHER" id="PTHR10272">
    <property type="entry name" value="PLATELET-ACTIVATING FACTOR ACETYLHYDROLASE"/>
    <property type="match status" value="1"/>
</dbReference>
<sequence>MYIPFLSSTLSEPRPGSYATGYVVVRIPIPTAAQYADTPKLNDGTPALNLTENVLAIYYPTPYAAGHAQGISWTPEPIAGALAGYLAYGRKNLGSWGTWVAEKVLGRIRMPVHPAGPVAEGKFPLVIFSHGLVGTRNTYSHFCSSLASEGYVVVAVEHSDGSNPCVVRQGKEKVFTKLGETDLWDNDGSDPVKAPEMMLWRAHQLDFRVREVYAAYDGFKRFLSGEGDDISTASDLREKVDVEDLQLTGHSFGGATILRLLQTSHPSPLPVKRAVLLDPWMEPFTRALPSSPSTVPPPPTLSILSGEWANNHFWPDELKGARSINASLCSIVGLGHQGFSDFGAMMPGKGLEYLQTIHTLTMAQLGDQPFPFDGKPDGGEPARVDEKLAGEPGEVVRHF</sequence>
<organism evidence="6 7">
    <name type="scientific">Cutaneotrichosporon cavernicola</name>
    <dbReference type="NCBI Taxonomy" id="279322"/>
    <lineage>
        <taxon>Eukaryota</taxon>
        <taxon>Fungi</taxon>
        <taxon>Dikarya</taxon>
        <taxon>Basidiomycota</taxon>
        <taxon>Agaricomycotina</taxon>
        <taxon>Tremellomycetes</taxon>
        <taxon>Trichosporonales</taxon>
        <taxon>Trichosporonaceae</taxon>
        <taxon>Cutaneotrichosporon</taxon>
    </lineage>
</organism>
<keyword evidence="3" id="KW-0442">Lipid degradation</keyword>
<keyword evidence="2" id="KW-0378">Hydrolase</keyword>
<evidence type="ECO:0000256" key="4">
    <source>
        <dbReference type="ARBA" id="ARBA00023098"/>
    </source>
</evidence>
<dbReference type="GeneID" id="85498266"/>
<evidence type="ECO:0000256" key="1">
    <source>
        <dbReference type="ARBA" id="ARBA00013201"/>
    </source>
</evidence>
<dbReference type="Proteomes" id="UP001233271">
    <property type="component" value="Chromosome 6"/>
</dbReference>
<dbReference type="GO" id="GO:0003847">
    <property type="term" value="F:1-alkyl-2-acetylglycerophosphocholine esterase activity"/>
    <property type="evidence" value="ECO:0007669"/>
    <property type="project" value="UniProtKB-EC"/>
</dbReference>
<dbReference type="AlphaFoldDB" id="A0AA48QYH2"/>
<evidence type="ECO:0000313" key="7">
    <source>
        <dbReference type="Proteomes" id="UP001233271"/>
    </source>
</evidence>
<dbReference type="SUPFAM" id="SSF53474">
    <property type="entry name" value="alpha/beta-Hydrolases"/>
    <property type="match status" value="1"/>
</dbReference>
<reference evidence="6" key="1">
    <citation type="journal article" date="2023" name="BMC Genomics">
        <title>Chromosome-level genome assemblies of Cutaneotrichosporon spp. (Trichosporonales, Basidiomycota) reveal imbalanced evolution between nucleotide sequences and chromosome synteny.</title>
        <authorList>
            <person name="Kobayashi Y."/>
            <person name="Kayamori A."/>
            <person name="Aoki K."/>
            <person name="Shiwa Y."/>
            <person name="Matsutani M."/>
            <person name="Fujita N."/>
            <person name="Sugita T."/>
            <person name="Iwasaki W."/>
            <person name="Tanaka N."/>
            <person name="Takashima M."/>
        </authorList>
    </citation>
    <scope>NUCLEOTIDE SEQUENCE</scope>
    <source>
        <strain evidence="6">HIS019</strain>
    </source>
</reference>
<dbReference type="EMBL" id="AP028217">
    <property type="protein sequence ID" value="BEI94396.1"/>
    <property type="molecule type" value="Genomic_DNA"/>
</dbReference>
<dbReference type="KEGG" id="ccac:CcaHIS019_0608550"/>
<dbReference type="InterPro" id="IPR029058">
    <property type="entry name" value="AB_hydrolase_fold"/>
</dbReference>
<dbReference type="EC" id="3.1.1.47" evidence="1"/>
<dbReference type="GO" id="GO:0016042">
    <property type="term" value="P:lipid catabolic process"/>
    <property type="evidence" value="ECO:0007669"/>
    <property type="project" value="UniProtKB-KW"/>
</dbReference>
<protein>
    <recommendedName>
        <fullName evidence="1">1-alkyl-2-acetylglycerophosphocholine esterase</fullName>
        <ecNumber evidence="1">3.1.1.47</ecNumber>
    </recommendedName>
</protein>
<keyword evidence="4" id="KW-0443">Lipid metabolism</keyword>
<accession>A0AA48QYH2</accession>
<dbReference type="Pfam" id="PF03403">
    <property type="entry name" value="PAF-AH_p_II"/>
    <property type="match status" value="1"/>
</dbReference>
<evidence type="ECO:0000256" key="5">
    <source>
        <dbReference type="SAM" id="MobiDB-lite"/>
    </source>
</evidence>
<keyword evidence="7" id="KW-1185">Reference proteome</keyword>
<name>A0AA48QYH2_9TREE</name>
<evidence type="ECO:0000256" key="2">
    <source>
        <dbReference type="ARBA" id="ARBA00022801"/>
    </source>
</evidence>
<feature type="region of interest" description="Disordered" evidence="5">
    <location>
        <begin position="372"/>
        <end position="399"/>
    </location>
</feature>
<evidence type="ECO:0000313" key="6">
    <source>
        <dbReference type="EMBL" id="BEI94396.1"/>
    </source>
</evidence>
<proteinExistence type="predicted"/>
<dbReference type="RefSeq" id="XP_060459661.1">
    <property type="nucleotide sequence ID" value="XM_060603360.1"/>
</dbReference>